<sequence length="739" mass="82023">MESQESSRKTEFLQRLDWFLASHPDADARLRLRQVFDSAYSQVEGESVEAEARRAEAEEAIQSHQRQLNELEAERKALRDEKAKLKALTESIPSEMTGLASQVSNLSGEVRTTHSAVADVLQATNDAASASKTSQETAHAEVIDKLKESSAAEQIIVDAVDEIKGNTKKTWTATEAMIGDHQVTYDLLEKIQNGVDSSLKQATLETCVQPLVGQLTAIGESVNALPSASDIGGECSDRLSNIVQPLVGQIAAIGDTVTALPSVSDIGGACSDRLSNIVQPLVGQMAAIGESVTALPSAHDIGREYNSELSDHYTRRLMELQGQCHVRKQRADRLQEEKQQLMAELNDLRATTDQELNEANEARAELQGARDSIDFLNGRVERRDARILELQESEHQLNVGWRQTAQELEQTQLRLQQAETSRQDLENVTTQLNSLQETIDGLRAELAQSKTGHQEVSGRLAEVQMVLNGSVAEKQVLENEHRNTLEELNQLRSQKDQERHTQLENKWDMEKKELLAQLADTRSRETEALKSQLKESWEAEKQGLHAQLADKSSLVESRKHETEALRMVLERTKHDQEALATELGSIKPQLKDKTTLVAKLEAQLSSATEKLKAQEALYEAHPILSLRADEIGDLAKVYLEVADECYDLKARLTNTQASHSMQAAGNILPYLARPEGMEILENFINSRATDWHCLSLVMGGELLPMKDGGPCTLHRGCTTIRVTNEDSPVLEIFKDTYSS</sequence>
<dbReference type="PANTHER" id="PTHR37739:SF16">
    <property type="entry name" value="KINESIN-LIKE PROTEIN"/>
    <property type="match status" value="1"/>
</dbReference>
<gene>
    <name evidence="7" type="ORF">NW766_001953</name>
</gene>
<dbReference type="GO" id="GO:0005874">
    <property type="term" value="C:microtubule"/>
    <property type="evidence" value="ECO:0007669"/>
    <property type="project" value="UniProtKB-KW"/>
</dbReference>
<evidence type="ECO:0000256" key="3">
    <source>
        <dbReference type="ARBA" id="ARBA00022840"/>
    </source>
</evidence>
<protein>
    <submittedName>
        <fullName evidence="7">Uncharacterized protein</fullName>
    </submittedName>
</protein>
<feature type="coiled-coil region" evidence="6">
    <location>
        <begin position="317"/>
        <end position="379"/>
    </location>
</feature>
<evidence type="ECO:0000313" key="8">
    <source>
        <dbReference type="Proteomes" id="UP001152130"/>
    </source>
</evidence>
<feature type="coiled-coil region" evidence="6">
    <location>
        <begin position="40"/>
        <end position="91"/>
    </location>
</feature>
<evidence type="ECO:0000256" key="1">
    <source>
        <dbReference type="ARBA" id="ARBA00022701"/>
    </source>
</evidence>
<accession>A0A9W8UEB2</accession>
<organism evidence="7 8">
    <name type="scientific">Fusarium irregulare</name>
    <dbReference type="NCBI Taxonomy" id="2494466"/>
    <lineage>
        <taxon>Eukaryota</taxon>
        <taxon>Fungi</taxon>
        <taxon>Dikarya</taxon>
        <taxon>Ascomycota</taxon>
        <taxon>Pezizomycotina</taxon>
        <taxon>Sordariomycetes</taxon>
        <taxon>Hypocreomycetidae</taxon>
        <taxon>Hypocreales</taxon>
        <taxon>Nectriaceae</taxon>
        <taxon>Fusarium</taxon>
        <taxon>Fusarium incarnatum-equiseti species complex</taxon>
    </lineage>
</organism>
<feature type="coiled-coil region" evidence="6">
    <location>
        <begin position="590"/>
        <end position="617"/>
    </location>
</feature>
<dbReference type="EMBL" id="JAPDHF010000003">
    <property type="protein sequence ID" value="KAJ4020466.1"/>
    <property type="molecule type" value="Genomic_DNA"/>
</dbReference>
<dbReference type="InterPro" id="IPR044986">
    <property type="entry name" value="KIF15/KIN-12"/>
</dbReference>
<keyword evidence="8" id="KW-1185">Reference proteome</keyword>
<dbReference type="OrthoDB" id="5093778at2759"/>
<feature type="coiled-coil region" evidence="6">
    <location>
        <begin position="408"/>
        <end position="501"/>
    </location>
</feature>
<comment type="caution">
    <text evidence="7">The sequence shown here is derived from an EMBL/GenBank/DDBJ whole genome shotgun (WGS) entry which is preliminary data.</text>
</comment>
<proteinExistence type="predicted"/>
<evidence type="ECO:0000313" key="7">
    <source>
        <dbReference type="EMBL" id="KAJ4020466.1"/>
    </source>
</evidence>
<evidence type="ECO:0000256" key="2">
    <source>
        <dbReference type="ARBA" id="ARBA00022741"/>
    </source>
</evidence>
<name>A0A9W8UEB2_9HYPO</name>
<keyword evidence="4 6" id="KW-0175">Coiled coil</keyword>
<dbReference type="Proteomes" id="UP001152130">
    <property type="component" value="Unassembled WGS sequence"/>
</dbReference>
<keyword evidence="1" id="KW-0493">Microtubule</keyword>
<evidence type="ECO:0000256" key="5">
    <source>
        <dbReference type="ARBA" id="ARBA00023175"/>
    </source>
</evidence>
<evidence type="ECO:0000256" key="6">
    <source>
        <dbReference type="SAM" id="Coils"/>
    </source>
</evidence>
<dbReference type="GO" id="GO:0005524">
    <property type="term" value="F:ATP binding"/>
    <property type="evidence" value="ECO:0007669"/>
    <property type="project" value="UniProtKB-KW"/>
</dbReference>
<dbReference type="PANTHER" id="PTHR37739">
    <property type="entry name" value="KINESIN-LIKE PROTEIN KIN-12D"/>
    <property type="match status" value="1"/>
</dbReference>
<evidence type="ECO:0000256" key="4">
    <source>
        <dbReference type="ARBA" id="ARBA00023054"/>
    </source>
</evidence>
<keyword evidence="3" id="KW-0067">ATP-binding</keyword>
<reference evidence="7" key="1">
    <citation type="submission" date="2022-10" db="EMBL/GenBank/DDBJ databases">
        <title>Fusarium specimens isolated from Avocado Roots.</title>
        <authorList>
            <person name="Stajich J."/>
            <person name="Roper C."/>
            <person name="Heimlech-Rivalta G."/>
        </authorList>
    </citation>
    <scope>NUCLEOTIDE SEQUENCE</scope>
    <source>
        <strain evidence="7">CF00143</strain>
    </source>
</reference>
<keyword evidence="5" id="KW-0505">Motor protein</keyword>
<dbReference type="AlphaFoldDB" id="A0A9W8UEB2"/>
<keyword evidence="2" id="KW-0547">Nucleotide-binding</keyword>